<dbReference type="InterPro" id="IPR036249">
    <property type="entry name" value="Thioredoxin-like_sf"/>
</dbReference>
<evidence type="ECO:0000313" key="1">
    <source>
        <dbReference type="EMBL" id="AUS07163.1"/>
    </source>
</evidence>
<dbReference type="AlphaFoldDB" id="A0A2I7SMN9"/>
<sequence>MRINFSIVVLLFTFYSCNQNSANEKNSYAYIGGEIINPNTNYVVLSKDQKVIDTVKLNGVNRFLYKLDSLSPGIYTFKHGIETQMVLLEPRDSVLFRLNTLDFDESLVFTGKGDKKNNYLINDFLEHEKEEKYIFKLCQLSPDVYEQKIDSIKTEKDNLLASFINRYQPSPLFIKIAEANNKYSYYSNKEVYPFAHHGKNKMKNLKSLPEDFYNYRKTINYNDTFFSDYHNYRTFLKHNISNLALNKHAKHNEQKSRKQHAFCYNYERLKLIDCLVSDNSIKDDLLYHFTLKYLSKHDDESYNRKVLDFYLNNSSNASEKERMTKYANSIHKLKNGSQLPLVELVDYNHEAIELNTLISTLTVITFWSNVYYQHFKDSHYKIKELELKYPEVDFITINIDDYGLEKANKLLNSFNFNHEHEYQFQDSKLASEKLIIYPITKSIIVDKNKKIIDSNANIFSYKFEDDILGLINR</sequence>
<gene>
    <name evidence="1" type="ORF">C1A40_17755</name>
</gene>
<accession>A0A2I7SMN9</accession>
<evidence type="ECO:0000313" key="2">
    <source>
        <dbReference type="Proteomes" id="UP000236592"/>
    </source>
</evidence>
<dbReference type="OrthoDB" id="1146847at2"/>
<dbReference type="Proteomes" id="UP000236592">
    <property type="component" value="Chromosome"/>
</dbReference>
<organism evidence="1 2">
    <name type="scientific">Pseudotamlana carrageenivorans</name>
    <dbReference type="NCBI Taxonomy" id="2069432"/>
    <lineage>
        <taxon>Bacteria</taxon>
        <taxon>Pseudomonadati</taxon>
        <taxon>Bacteroidota</taxon>
        <taxon>Flavobacteriia</taxon>
        <taxon>Flavobacteriales</taxon>
        <taxon>Flavobacteriaceae</taxon>
        <taxon>Pseudotamlana</taxon>
    </lineage>
</organism>
<dbReference type="SUPFAM" id="SSF52833">
    <property type="entry name" value="Thioredoxin-like"/>
    <property type="match status" value="1"/>
</dbReference>
<name>A0A2I7SMN9_9FLAO</name>
<dbReference type="PROSITE" id="PS51257">
    <property type="entry name" value="PROKAR_LIPOPROTEIN"/>
    <property type="match status" value="1"/>
</dbReference>
<protein>
    <recommendedName>
        <fullName evidence="3">Thioredoxin domain-containing protein</fullName>
    </recommendedName>
</protein>
<reference evidence="2" key="1">
    <citation type="submission" date="2018-01" db="EMBL/GenBank/DDBJ databases">
        <title>Complete genome of Tamlana sp. UJ94.</title>
        <authorList>
            <person name="Jung J."/>
            <person name="Chung D."/>
            <person name="Bae S.S."/>
            <person name="Baek K."/>
        </authorList>
    </citation>
    <scope>NUCLEOTIDE SEQUENCE [LARGE SCALE GENOMIC DNA]</scope>
    <source>
        <strain evidence="2">UJ94</strain>
    </source>
</reference>
<dbReference type="RefSeq" id="WP_102997044.1">
    <property type="nucleotide sequence ID" value="NZ_CP025938.1"/>
</dbReference>
<keyword evidence="2" id="KW-1185">Reference proteome</keyword>
<dbReference type="Gene3D" id="3.40.30.10">
    <property type="entry name" value="Glutaredoxin"/>
    <property type="match status" value="1"/>
</dbReference>
<dbReference type="KEGG" id="taj:C1A40_17755"/>
<dbReference type="EMBL" id="CP025938">
    <property type="protein sequence ID" value="AUS07163.1"/>
    <property type="molecule type" value="Genomic_DNA"/>
</dbReference>
<evidence type="ECO:0008006" key="3">
    <source>
        <dbReference type="Google" id="ProtNLM"/>
    </source>
</evidence>
<proteinExistence type="predicted"/>